<dbReference type="PROSITE" id="PS50238">
    <property type="entry name" value="RHOGAP"/>
    <property type="match status" value="1"/>
</dbReference>
<dbReference type="PANTHER" id="PTHR23176:SF134">
    <property type="entry name" value="RHO-TYPE GTPASE-ACTIVATING PROTEIN"/>
    <property type="match status" value="1"/>
</dbReference>
<dbReference type="GO" id="GO:0005737">
    <property type="term" value="C:cytoplasm"/>
    <property type="evidence" value="ECO:0007669"/>
    <property type="project" value="TreeGrafter"/>
</dbReference>
<sequence>MDQQTPISARASASDPSIATQGPIPIFDAHLRFLADSYISFFQERKRIEEVYIDSLKRLHRKAKAADALLEEKGELATARSAWAEVRDNLEREAQTRQAFCATLTTDILNAFTNLKVALSSLIQGGTQLTSSCQETQERTRKRIKEDLKDSTSAYNEYAEIILPKLKGRYMKKFCEVEEQKKASTTPSIPLQPTQSVPEQFNNNNSKNNGSNSGRPTVTSPQPLRALDRRPSSSGMPARNRSPSSSAGPFSDFAHQGKRQLNQLMGLLDKGAAVKDSLGGSRENQALRTVRAKRDLDEADKEYRKGVHWLETLRLRRTKILESGYNSLENLVGESAIILKKTLEKYTDNMIATTTTQTQLSKHARNIVDKISPEKDVARLMAYTPRSLASAIPDPILYEHGLVGPCNDLIFGFGLGDYATSKGLHEGEIPKIVRICIAEIDKRGLESEGIYRVSGRHAIVQALQHEIEKDEGSFEFTQKDDVYAVSSLLKLYLRELPEPLFRFPLQDRVQHTENIAEHQSHDFMLLRSKLRRLPPVHQATLKALVEHLARVVSHSEKNKMDAKNLAIVFGGMIFGDDEMPRGGDLLSVQSIKDSLFEDLIMNSQALFDENPGQYPNSPPLPPTPAGEVALEVSYGSRSTKVASVPPKLQSQPSSPQDFTPTLPPRPTTSIHPSSRAMPTSPTRPRAEIPSPTAISAQASASGHSPPPSSPSSCDTDDSLSYHDPEPAGPSTETQREPSSSTSGISTTPLSPAGLRKTELPPTPKETPASSPLDPSGNK</sequence>
<dbReference type="InterPro" id="IPR027267">
    <property type="entry name" value="AH/BAR_dom_sf"/>
</dbReference>
<feature type="compositionally biased region" description="Low complexity" evidence="2">
    <location>
        <begin position="643"/>
        <end position="656"/>
    </location>
</feature>
<dbReference type="Proteomes" id="UP001213000">
    <property type="component" value="Unassembled WGS sequence"/>
</dbReference>
<protein>
    <recommendedName>
        <fullName evidence="3">Rho-GAP domain-containing protein</fullName>
    </recommendedName>
</protein>
<feature type="compositionally biased region" description="Low complexity" evidence="2">
    <location>
        <begin position="737"/>
        <end position="751"/>
    </location>
</feature>
<feature type="compositionally biased region" description="Low complexity" evidence="2">
    <location>
        <begin position="202"/>
        <end position="214"/>
    </location>
</feature>
<evidence type="ECO:0000313" key="4">
    <source>
        <dbReference type="EMBL" id="KAJ3564416.1"/>
    </source>
</evidence>
<proteinExistence type="predicted"/>
<dbReference type="GO" id="GO:0005096">
    <property type="term" value="F:GTPase activator activity"/>
    <property type="evidence" value="ECO:0007669"/>
    <property type="project" value="UniProtKB-KW"/>
</dbReference>
<evidence type="ECO:0000256" key="1">
    <source>
        <dbReference type="ARBA" id="ARBA00022468"/>
    </source>
</evidence>
<gene>
    <name evidence="4" type="ORF">NP233_g8308</name>
</gene>
<dbReference type="SMART" id="SM00324">
    <property type="entry name" value="RhoGAP"/>
    <property type="match status" value="1"/>
</dbReference>
<reference evidence="4" key="1">
    <citation type="submission" date="2022-07" db="EMBL/GenBank/DDBJ databases">
        <title>Genome Sequence of Leucocoprinus birnbaumii.</title>
        <authorList>
            <person name="Buettner E."/>
        </authorList>
    </citation>
    <scope>NUCLEOTIDE SEQUENCE</scope>
    <source>
        <strain evidence="4">VT141</strain>
    </source>
</reference>
<feature type="domain" description="Rho-GAP" evidence="3">
    <location>
        <begin position="413"/>
        <end position="607"/>
    </location>
</feature>
<feature type="compositionally biased region" description="Polar residues" evidence="2">
    <location>
        <begin position="183"/>
        <end position="201"/>
    </location>
</feature>
<dbReference type="CDD" id="cd00159">
    <property type="entry name" value="RhoGAP"/>
    <property type="match status" value="1"/>
</dbReference>
<dbReference type="InterPro" id="IPR050729">
    <property type="entry name" value="Rho-GAP"/>
</dbReference>
<dbReference type="GO" id="GO:0007165">
    <property type="term" value="P:signal transduction"/>
    <property type="evidence" value="ECO:0007669"/>
    <property type="project" value="InterPro"/>
</dbReference>
<evidence type="ECO:0000256" key="2">
    <source>
        <dbReference type="SAM" id="MobiDB-lite"/>
    </source>
</evidence>
<name>A0AAD5VNB9_9AGAR</name>
<dbReference type="SUPFAM" id="SSF48350">
    <property type="entry name" value="GTPase activation domain, GAP"/>
    <property type="match status" value="1"/>
</dbReference>
<accession>A0AAD5VNB9</accession>
<dbReference type="AlphaFoldDB" id="A0AAD5VNB9"/>
<evidence type="ECO:0000259" key="3">
    <source>
        <dbReference type="PROSITE" id="PS50238"/>
    </source>
</evidence>
<dbReference type="InterPro" id="IPR008936">
    <property type="entry name" value="Rho_GTPase_activation_prot"/>
</dbReference>
<feature type="compositionally biased region" description="Polar residues" evidence="2">
    <location>
        <begin position="667"/>
        <end position="682"/>
    </location>
</feature>
<dbReference type="InterPro" id="IPR001060">
    <property type="entry name" value="FCH_dom"/>
</dbReference>
<feature type="region of interest" description="Disordered" evidence="2">
    <location>
        <begin position="607"/>
        <end position="778"/>
    </location>
</feature>
<dbReference type="SUPFAM" id="SSF103657">
    <property type="entry name" value="BAR/IMD domain-like"/>
    <property type="match status" value="1"/>
</dbReference>
<dbReference type="PANTHER" id="PTHR23176">
    <property type="entry name" value="RHO/RAC/CDC GTPASE-ACTIVATING PROTEIN"/>
    <property type="match status" value="1"/>
</dbReference>
<evidence type="ECO:0000313" key="5">
    <source>
        <dbReference type="Proteomes" id="UP001213000"/>
    </source>
</evidence>
<comment type="caution">
    <text evidence="4">The sequence shown here is derived from an EMBL/GenBank/DDBJ whole genome shotgun (WGS) entry which is preliminary data.</text>
</comment>
<organism evidence="4 5">
    <name type="scientific">Leucocoprinus birnbaumii</name>
    <dbReference type="NCBI Taxonomy" id="56174"/>
    <lineage>
        <taxon>Eukaryota</taxon>
        <taxon>Fungi</taxon>
        <taxon>Dikarya</taxon>
        <taxon>Basidiomycota</taxon>
        <taxon>Agaricomycotina</taxon>
        <taxon>Agaricomycetes</taxon>
        <taxon>Agaricomycetidae</taxon>
        <taxon>Agaricales</taxon>
        <taxon>Agaricineae</taxon>
        <taxon>Agaricaceae</taxon>
        <taxon>Leucocoprinus</taxon>
    </lineage>
</organism>
<keyword evidence="1" id="KW-0343">GTPase activation</keyword>
<dbReference type="InterPro" id="IPR000198">
    <property type="entry name" value="RhoGAP_dom"/>
</dbReference>
<dbReference type="Pfam" id="PF00611">
    <property type="entry name" value="FCH"/>
    <property type="match status" value="1"/>
</dbReference>
<dbReference type="Gene3D" id="1.10.555.10">
    <property type="entry name" value="Rho GTPase activation protein"/>
    <property type="match status" value="1"/>
</dbReference>
<dbReference type="EMBL" id="JANIEX010000664">
    <property type="protein sequence ID" value="KAJ3564416.1"/>
    <property type="molecule type" value="Genomic_DNA"/>
</dbReference>
<dbReference type="Gene3D" id="1.20.1270.60">
    <property type="entry name" value="Arfaptin homology (AH) domain/BAR domain"/>
    <property type="match status" value="1"/>
</dbReference>
<keyword evidence="5" id="KW-1185">Reference proteome</keyword>
<dbReference type="Pfam" id="PF00620">
    <property type="entry name" value="RhoGAP"/>
    <property type="match status" value="1"/>
</dbReference>
<feature type="region of interest" description="Disordered" evidence="2">
    <location>
        <begin position="182"/>
        <end position="253"/>
    </location>
</feature>